<dbReference type="Proteomes" id="UP000828048">
    <property type="component" value="Chromosome 6"/>
</dbReference>
<comment type="caution">
    <text evidence="1">The sequence shown here is derived from an EMBL/GenBank/DDBJ whole genome shotgun (WGS) entry which is preliminary data.</text>
</comment>
<name>A0ACB7XD67_9ERIC</name>
<proteinExistence type="predicted"/>
<reference evidence="1 2" key="1">
    <citation type="journal article" date="2021" name="Hortic Res">
        <title>High-quality reference genome and annotation aids understanding of berry development for evergreen blueberry (Vaccinium darrowii).</title>
        <authorList>
            <person name="Yu J."/>
            <person name="Hulse-Kemp A.M."/>
            <person name="Babiker E."/>
            <person name="Staton M."/>
        </authorList>
    </citation>
    <scope>NUCLEOTIDE SEQUENCE [LARGE SCALE GENOMIC DNA]</scope>
    <source>
        <strain evidence="2">cv. NJ 8807/NJ 8810</strain>
        <tissue evidence="1">Young leaf</tissue>
    </source>
</reference>
<organism evidence="1 2">
    <name type="scientific">Vaccinium darrowii</name>
    <dbReference type="NCBI Taxonomy" id="229202"/>
    <lineage>
        <taxon>Eukaryota</taxon>
        <taxon>Viridiplantae</taxon>
        <taxon>Streptophyta</taxon>
        <taxon>Embryophyta</taxon>
        <taxon>Tracheophyta</taxon>
        <taxon>Spermatophyta</taxon>
        <taxon>Magnoliopsida</taxon>
        <taxon>eudicotyledons</taxon>
        <taxon>Gunneridae</taxon>
        <taxon>Pentapetalae</taxon>
        <taxon>asterids</taxon>
        <taxon>Ericales</taxon>
        <taxon>Ericaceae</taxon>
        <taxon>Vaccinioideae</taxon>
        <taxon>Vaccinieae</taxon>
        <taxon>Vaccinium</taxon>
    </lineage>
</organism>
<sequence>MIVSKDGNLLILNEQKQIIWSSNVSNPVANSSAQLLDSGNLVIQDDSNGRTRRLWESFQHPSDSFLQKMKLGNDASVNVTTVLKSWKSSSDPSVGIFSGSMSSLTTIPEFYIWNGSHPYLRLGPWNSQIFIGIQNMKNRYLDGLIVVPDNKGSGYVMFTLANESLQLYFFINHDGTVMRKDMIERKRKWEVSWSFPETNCDRYGKCGPFGSCNSKDSPICSCLRGFEPNNIEEWNRENFTSGCVRRTPLHCERNGSSNRDKEDGFLKLKTMKVPALPDWASAQEIECENLCLMNCSCTAYAYHQGIGCMSWSGSLIDIQKFSGGGADLYIRMAYSELDKKRNMKFITAVSVIIGSIIMATCACFVWMWIAKQKGIKKQKSNSNQVKLEELPLFKFEKLAIATENFDETNKLGHGGFGLVYKVILLKYVLKIDVVM</sequence>
<gene>
    <name evidence="1" type="ORF">Vadar_030045</name>
</gene>
<dbReference type="EMBL" id="CM037156">
    <property type="protein sequence ID" value="KAH7838701.1"/>
    <property type="molecule type" value="Genomic_DNA"/>
</dbReference>
<keyword evidence="2" id="KW-1185">Reference proteome</keyword>
<protein>
    <submittedName>
        <fullName evidence="1">Uncharacterized protein</fullName>
    </submittedName>
</protein>
<evidence type="ECO:0000313" key="1">
    <source>
        <dbReference type="EMBL" id="KAH7838701.1"/>
    </source>
</evidence>
<accession>A0ACB7XD67</accession>
<evidence type="ECO:0000313" key="2">
    <source>
        <dbReference type="Proteomes" id="UP000828048"/>
    </source>
</evidence>